<sequence>MVRQYTRKWISLCCTINVDLRKAFDSVSWGFLSQVLYGYSLPPLFNSWIMKCVSTSSFSMVLNGSLHGFFPSKRGLKQGDPMSPALFLLCMEFFLRMIKRKTTNSEFNFHPKCEKLKITHLLFADDLMLFSCGDFLSIHILMECLQEFRDVSGLAVNTSKSSIFRVGIVDNELDVILARTEFTRREMPVWYLGIPLGAQRLSVSDYSPLMDCIAYCISKWTTKSLSFSGRLELIRSIIQGVECFWLQCFPLPAAVIDKIHRLCWNFLWNSKRAPVAWRKSATQKKRVGLGSGTSNPGMSLSLPEFCGTFTARQIHCG</sequence>
<organism evidence="2">
    <name type="scientific">Sesamum radiatum</name>
    <name type="common">Black benniseed</name>
    <dbReference type="NCBI Taxonomy" id="300843"/>
    <lineage>
        <taxon>Eukaryota</taxon>
        <taxon>Viridiplantae</taxon>
        <taxon>Streptophyta</taxon>
        <taxon>Embryophyta</taxon>
        <taxon>Tracheophyta</taxon>
        <taxon>Spermatophyta</taxon>
        <taxon>Magnoliopsida</taxon>
        <taxon>eudicotyledons</taxon>
        <taxon>Gunneridae</taxon>
        <taxon>Pentapetalae</taxon>
        <taxon>asterids</taxon>
        <taxon>lamiids</taxon>
        <taxon>Lamiales</taxon>
        <taxon>Pedaliaceae</taxon>
        <taxon>Sesamum</taxon>
    </lineage>
</organism>
<evidence type="ECO:0000259" key="1">
    <source>
        <dbReference type="PROSITE" id="PS50878"/>
    </source>
</evidence>
<feature type="domain" description="Reverse transcriptase" evidence="1">
    <location>
        <begin position="1"/>
        <end position="196"/>
    </location>
</feature>
<dbReference type="EMBL" id="JACGWJ010000002">
    <property type="protein sequence ID" value="KAL0437489.1"/>
    <property type="molecule type" value="Genomic_DNA"/>
</dbReference>
<evidence type="ECO:0000313" key="2">
    <source>
        <dbReference type="EMBL" id="KAL0437489.1"/>
    </source>
</evidence>
<dbReference type="InterPro" id="IPR000477">
    <property type="entry name" value="RT_dom"/>
</dbReference>
<dbReference type="SUPFAM" id="SSF56672">
    <property type="entry name" value="DNA/RNA polymerases"/>
    <property type="match status" value="1"/>
</dbReference>
<protein>
    <submittedName>
        <fullName evidence="2">Retrovirus-related Pol polyprotein from type-2 retrotransposable element R2DM</fullName>
    </submittedName>
</protein>
<name>A0AAW2W862_SESRA</name>
<dbReference type="AlphaFoldDB" id="A0AAW2W862"/>
<accession>A0AAW2W862</accession>
<reference evidence="2" key="2">
    <citation type="journal article" date="2024" name="Plant">
        <title>Genomic evolution and insights into agronomic trait innovations of Sesamum species.</title>
        <authorList>
            <person name="Miao H."/>
            <person name="Wang L."/>
            <person name="Qu L."/>
            <person name="Liu H."/>
            <person name="Sun Y."/>
            <person name="Le M."/>
            <person name="Wang Q."/>
            <person name="Wei S."/>
            <person name="Zheng Y."/>
            <person name="Lin W."/>
            <person name="Duan Y."/>
            <person name="Cao H."/>
            <person name="Xiong S."/>
            <person name="Wang X."/>
            <person name="Wei L."/>
            <person name="Li C."/>
            <person name="Ma Q."/>
            <person name="Ju M."/>
            <person name="Zhao R."/>
            <person name="Li G."/>
            <person name="Mu C."/>
            <person name="Tian Q."/>
            <person name="Mei H."/>
            <person name="Zhang T."/>
            <person name="Gao T."/>
            <person name="Zhang H."/>
        </authorList>
    </citation>
    <scope>NUCLEOTIDE SEQUENCE</scope>
    <source>
        <strain evidence="2">G02</strain>
    </source>
</reference>
<reference evidence="2" key="1">
    <citation type="submission" date="2020-06" db="EMBL/GenBank/DDBJ databases">
        <authorList>
            <person name="Li T."/>
            <person name="Hu X."/>
            <person name="Zhang T."/>
            <person name="Song X."/>
            <person name="Zhang H."/>
            <person name="Dai N."/>
            <person name="Sheng W."/>
            <person name="Hou X."/>
            <person name="Wei L."/>
        </authorList>
    </citation>
    <scope>NUCLEOTIDE SEQUENCE</scope>
    <source>
        <strain evidence="2">G02</strain>
        <tissue evidence="2">Leaf</tissue>
    </source>
</reference>
<dbReference type="PROSITE" id="PS50878">
    <property type="entry name" value="RT_POL"/>
    <property type="match status" value="1"/>
</dbReference>
<dbReference type="PANTHER" id="PTHR33116:SF80">
    <property type="entry name" value="REVERSE TRANSCRIPTASE ZINC-BINDING DOMAIN-CONTAINING PROTEIN"/>
    <property type="match status" value="1"/>
</dbReference>
<gene>
    <name evidence="2" type="ORF">Sradi_0456800</name>
</gene>
<dbReference type="InterPro" id="IPR043502">
    <property type="entry name" value="DNA/RNA_pol_sf"/>
</dbReference>
<comment type="caution">
    <text evidence="2">The sequence shown here is derived from an EMBL/GenBank/DDBJ whole genome shotgun (WGS) entry which is preliminary data.</text>
</comment>
<proteinExistence type="predicted"/>
<dbReference type="Pfam" id="PF00078">
    <property type="entry name" value="RVT_1"/>
    <property type="match status" value="1"/>
</dbReference>
<dbReference type="PANTHER" id="PTHR33116">
    <property type="entry name" value="REVERSE TRANSCRIPTASE ZINC-BINDING DOMAIN-CONTAINING PROTEIN-RELATED-RELATED"/>
    <property type="match status" value="1"/>
</dbReference>